<dbReference type="EMBL" id="CQEM01000017">
    <property type="protein sequence ID" value="CNL59918.1"/>
    <property type="molecule type" value="Genomic_DNA"/>
</dbReference>
<name>A0A0T9UQ35_YERAE</name>
<feature type="transmembrane region" description="Helical" evidence="1">
    <location>
        <begin position="10"/>
        <end position="29"/>
    </location>
</feature>
<accession>A0A0T9UQ35</accession>
<reference evidence="3" key="1">
    <citation type="submission" date="2015-03" db="EMBL/GenBank/DDBJ databases">
        <authorList>
            <consortium name="Pathogen Informatics"/>
        </authorList>
    </citation>
    <scope>NUCLEOTIDE SEQUENCE [LARGE SCALE GENOMIC DNA]</scope>
    <source>
        <strain evidence="3">IP27925</strain>
    </source>
</reference>
<evidence type="ECO:0000256" key="1">
    <source>
        <dbReference type="SAM" id="Phobius"/>
    </source>
</evidence>
<protein>
    <submittedName>
        <fullName evidence="2">Uncharacterized protein</fullName>
    </submittedName>
</protein>
<gene>
    <name evidence="2" type="ORF">ERS008460_03298</name>
</gene>
<evidence type="ECO:0000313" key="2">
    <source>
        <dbReference type="EMBL" id="CNL59918.1"/>
    </source>
</evidence>
<keyword evidence="1" id="KW-0472">Membrane</keyword>
<evidence type="ECO:0000313" key="3">
    <source>
        <dbReference type="Proteomes" id="UP000040088"/>
    </source>
</evidence>
<keyword evidence="1" id="KW-0812">Transmembrane</keyword>
<dbReference type="AlphaFoldDB" id="A0A0T9UQ35"/>
<proteinExistence type="predicted"/>
<dbReference type="Proteomes" id="UP000040088">
    <property type="component" value="Unassembled WGS sequence"/>
</dbReference>
<sequence length="96" mass="11065">MTLAIESKRLIGFCTCGLLWINAVIHFYFSKKILLNTNFLLIEITKSGKKKPIQANHHTNKSDGITSVNRDCCYYQQRNRSLFVVFSKLFFSLSLS</sequence>
<organism evidence="2 3">
    <name type="scientific">Yersinia aleksiciae</name>
    <dbReference type="NCBI Taxonomy" id="263819"/>
    <lineage>
        <taxon>Bacteria</taxon>
        <taxon>Pseudomonadati</taxon>
        <taxon>Pseudomonadota</taxon>
        <taxon>Gammaproteobacteria</taxon>
        <taxon>Enterobacterales</taxon>
        <taxon>Yersiniaceae</taxon>
        <taxon>Yersinia</taxon>
    </lineage>
</organism>
<keyword evidence="1" id="KW-1133">Transmembrane helix</keyword>